<evidence type="ECO:0000259" key="2">
    <source>
        <dbReference type="Pfam" id="PF00646"/>
    </source>
</evidence>
<dbReference type="Pfam" id="PF00646">
    <property type="entry name" value="F-box"/>
    <property type="match status" value="1"/>
</dbReference>
<dbReference type="InterPro" id="IPR001810">
    <property type="entry name" value="F-box_dom"/>
</dbReference>
<dbReference type="EMBL" id="BQFW01000001">
    <property type="protein sequence ID" value="GJJ67804.1"/>
    <property type="molecule type" value="Genomic_DNA"/>
</dbReference>
<evidence type="ECO:0000256" key="1">
    <source>
        <dbReference type="SAM" id="MobiDB-lite"/>
    </source>
</evidence>
<evidence type="ECO:0000313" key="3">
    <source>
        <dbReference type="EMBL" id="GJJ67804.1"/>
    </source>
</evidence>
<keyword evidence="4" id="KW-1185">Reference proteome</keyword>
<protein>
    <recommendedName>
        <fullName evidence="2">F-box domain-containing protein</fullName>
    </recommendedName>
</protein>
<reference evidence="3" key="1">
    <citation type="submission" date="2021-11" db="EMBL/GenBank/DDBJ databases">
        <authorList>
            <person name="Herlambang A."/>
            <person name="Guo Y."/>
            <person name="Takashima Y."/>
            <person name="Nishizawa T."/>
        </authorList>
    </citation>
    <scope>NUCLEOTIDE SEQUENCE</scope>
    <source>
        <strain evidence="3">E1425</strain>
    </source>
</reference>
<gene>
    <name evidence="3" type="ORF">EMPS_00150</name>
</gene>
<feature type="compositionally biased region" description="Basic and acidic residues" evidence="1">
    <location>
        <begin position="19"/>
        <end position="31"/>
    </location>
</feature>
<comment type="caution">
    <text evidence="3">The sequence shown here is derived from an EMBL/GenBank/DDBJ whole genome shotgun (WGS) entry which is preliminary data.</text>
</comment>
<organism evidence="3 4">
    <name type="scientific">Entomortierella parvispora</name>
    <dbReference type="NCBI Taxonomy" id="205924"/>
    <lineage>
        <taxon>Eukaryota</taxon>
        <taxon>Fungi</taxon>
        <taxon>Fungi incertae sedis</taxon>
        <taxon>Mucoromycota</taxon>
        <taxon>Mortierellomycotina</taxon>
        <taxon>Mortierellomycetes</taxon>
        <taxon>Mortierellales</taxon>
        <taxon>Mortierellaceae</taxon>
        <taxon>Entomortierella</taxon>
    </lineage>
</organism>
<sequence>MSSTATDTPWDVESFDGASYDRHSEGADDLPKVSSLSMEEPDTHSDVLPAVVHQIFPIEVWCEICRYLYPSQLSRLSRACKASRSAVCNMDFWRWLFEKTYPDGKTKLCFLPCVPESQSYMQYMCAISLVICEQCLNYHRHDFSDLAEMPLPVPAPSQTRCTESVKYLGEPIDTGFTARLCLPCRKAFYAVYDEPLPDEVEFEVMSLEMAREKYPYCGLPTEETPTMVKYNGSYRQGMFLEMARKTQGGDVGVGASKSTAQSYPARLRNSIRKYHDLHRALSKIL</sequence>
<dbReference type="AlphaFoldDB" id="A0A9P3GZH9"/>
<dbReference type="OrthoDB" id="2404831at2759"/>
<accession>A0A9P3GZH9</accession>
<name>A0A9P3GZH9_9FUNG</name>
<reference evidence="3" key="2">
    <citation type="journal article" date="2022" name="Microbiol. Resour. Announc.">
        <title>Whole-Genome Sequence of Entomortierella parvispora E1425, a Mucoromycotan Fungus Associated with Burkholderiaceae-Related Endosymbiotic Bacteria.</title>
        <authorList>
            <person name="Herlambang A."/>
            <person name="Guo Y."/>
            <person name="Takashima Y."/>
            <person name="Narisawa K."/>
            <person name="Ohta H."/>
            <person name="Nishizawa T."/>
        </authorList>
    </citation>
    <scope>NUCLEOTIDE SEQUENCE</scope>
    <source>
        <strain evidence="3">E1425</strain>
    </source>
</reference>
<evidence type="ECO:0000313" key="4">
    <source>
        <dbReference type="Proteomes" id="UP000827284"/>
    </source>
</evidence>
<feature type="domain" description="F-box" evidence="2">
    <location>
        <begin position="56"/>
        <end position="94"/>
    </location>
</feature>
<dbReference type="Proteomes" id="UP000827284">
    <property type="component" value="Unassembled WGS sequence"/>
</dbReference>
<proteinExistence type="predicted"/>
<dbReference type="SUPFAM" id="SSF81383">
    <property type="entry name" value="F-box domain"/>
    <property type="match status" value="1"/>
</dbReference>
<feature type="region of interest" description="Disordered" evidence="1">
    <location>
        <begin position="1"/>
        <end position="38"/>
    </location>
</feature>
<dbReference type="InterPro" id="IPR036047">
    <property type="entry name" value="F-box-like_dom_sf"/>
</dbReference>